<protein>
    <submittedName>
        <fullName evidence="1">Uncharacterized protein</fullName>
    </submittedName>
</protein>
<organism evidence="1 2">
    <name type="scientific">Polarella glacialis</name>
    <name type="common">Dinoflagellate</name>
    <dbReference type="NCBI Taxonomy" id="89957"/>
    <lineage>
        <taxon>Eukaryota</taxon>
        <taxon>Sar</taxon>
        <taxon>Alveolata</taxon>
        <taxon>Dinophyceae</taxon>
        <taxon>Suessiales</taxon>
        <taxon>Suessiaceae</taxon>
        <taxon>Polarella</taxon>
    </lineage>
</organism>
<name>A0A813E6T1_POLGL</name>
<accession>A0A813E6T1</accession>
<sequence>LMEAVEGQIAAQAVNAIIAELLHEVKQTVAVDNTASVALLTGDCAPWRTRHLRVRGAVLRDRFATGVVDIVHVAGLLQLADLLTKTFPAPRMKELREQWLLRDTTANNNNNNNEPKAKKATTTATNNNLEAARAALRIAVAALLPTASTAQMTVYEPTPDSYFN</sequence>
<comment type="caution">
    <text evidence="1">The sequence shown here is derived from an EMBL/GenBank/DDBJ whole genome shotgun (WGS) entry which is preliminary data.</text>
</comment>
<proteinExistence type="predicted"/>
<dbReference type="OrthoDB" id="414572at2759"/>
<reference evidence="1" key="1">
    <citation type="submission" date="2021-02" db="EMBL/GenBank/DDBJ databases">
        <authorList>
            <person name="Dougan E. K."/>
            <person name="Rhodes N."/>
            <person name="Thang M."/>
            <person name="Chan C."/>
        </authorList>
    </citation>
    <scope>NUCLEOTIDE SEQUENCE</scope>
</reference>
<dbReference type="EMBL" id="CAJNNV010007217">
    <property type="protein sequence ID" value="CAE8594640.1"/>
    <property type="molecule type" value="Genomic_DNA"/>
</dbReference>
<evidence type="ECO:0000313" key="2">
    <source>
        <dbReference type="Proteomes" id="UP000654075"/>
    </source>
</evidence>
<gene>
    <name evidence="1" type="ORF">PGLA1383_LOCUS13167</name>
</gene>
<dbReference type="Proteomes" id="UP000654075">
    <property type="component" value="Unassembled WGS sequence"/>
</dbReference>
<keyword evidence="2" id="KW-1185">Reference proteome</keyword>
<evidence type="ECO:0000313" key="1">
    <source>
        <dbReference type="EMBL" id="CAE8594640.1"/>
    </source>
</evidence>
<feature type="non-terminal residue" evidence="1">
    <location>
        <position position="1"/>
    </location>
</feature>
<feature type="non-terminal residue" evidence="1">
    <location>
        <position position="164"/>
    </location>
</feature>
<dbReference type="AlphaFoldDB" id="A0A813E6T1"/>